<keyword evidence="2" id="KW-0472">Membrane</keyword>
<feature type="transmembrane region" description="Helical" evidence="2">
    <location>
        <begin position="6"/>
        <end position="24"/>
    </location>
</feature>
<accession>A0A229NWW7</accession>
<keyword evidence="2" id="KW-1133">Transmembrane helix</keyword>
<dbReference type="Pfam" id="PF10066">
    <property type="entry name" value="DUF2304"/>
    <property type="match status" value="1"/>
</dbReference>
<evidence type="ECO:0000256" key="2">
    <source>
        <dbReference type="SAM" id="Phobius"/>
    </source>
</evidence>
<organism evidence="3 4">
    <name type="scientific">Paenibacillus herberti</name>
    <dbReference type="NCBI Taxonomy" id="1619309"/>
    <lineage>
        <taxon>Bacteria</taxon>
        <taxon>Bacillati</taxon>
        <taxon>Bacillota</taxon>
        <taxon>Bacilli</taxon>
        <taxon>Bacillales</taxon>
        <taxon>Paenibacillaceae</taxon>
        <taxon>Paenibacillus</taxon>
    </lineage>
</organism>
<name>A0A229NWW7_9BACL</name>
<gene>
    <name evidence="3" type="ORF">CGZ75_14120</name>
</gene>
<feature type="transmembrane region" description="Helical" evidence="2">
    <location>
        <begin position="33"/>
        <end position="51"/>
    </location>
</feature>
<keyword evidence="4" id="KW-1185">Reference proteome</keyword>
<dbReference type="RefSeq" id="WP_089524932.1">
    <property type="nucleotide sequence ID" value="NZ_NMUQ01000002.1"/>
</dbReference>
<dbReference type="OrthoDB" id="677868at2"/>
<evidence type="ECO:0000256" key="1">
    <source>
        <dbReference type="SAM" id="MobiDB-lite"/>
    </source>
</evidence>
<protein>
    <recommendedName>
        <fullName evidence="5">DUF2304 domain-containing protein</fullName>
    </recommendedName>
</protein>
<sequence>MNAEIYGFGFAISLLFVGTILHLIRKRKLREQYALLWLALGMAMMVLSLFPSLLEDMARTLHVIYAPSLLYFIGLMGVLFLLLHQTIAVSSLTQKLISLTQTTALKQEQLYRLQLRVEELEGLSGQDRPGGVLQTQEETCGYKRLDDSLQTLEESTGYERPAGSRHKPSDFREVR</sequence>
<dbReference type="EMBL" id="NMUQ01000002">
    <property type="protein sequence ID" value="OXM14109.1"/>
    <property type="molecule type" value="Genomic_DNA"/>
</dbReference>
<comment type="caution">
    <text evidence="3">The sequence shown here is derived from an EMBL/GenBank/DDBJ whole genome shotgun (WGS) entry which is preliminary data.</text>
</comment>
<evidence type="ECO:0000313" key="3">
    <source>
        <dbReference type="EMBL" id="OXM14109.1"/>
    </source>
</evidence>
<keyword evidence="2" id="KW-0812">Transmembrane</keyword>
<dbReference type="InterPro" id="IPR019277">
    <property type="entry name" value="DUF2304"/>
</dbReference>
<reference evidence="3 4" key="1">
    <citation type="submission" date="2017-07" db="EMBL/GenBank/DDBJ databases">
        <title>Paenibacillus herberti R33 genome sequencing and assembly.</title>
        <authorList>
            <person name="Su W."/>
        </authorList>
    </citation>
    <scope>NUCLEOTIDE SEQUENCE [LARGE SCALE GENOMIC DNA]</scope>
    <source>
        <strain evidence="3 4">R33</strain>
    </source>
</reference>
<feature type="transmembrane region" description="Helical" evidence="2">
    <location>
        <begin position="63"/>
        <end position="83"/>
    </location>
</feature>
<dbReference type="Proteomes" id="UP000215145">
    <property type="component" value="Unassembled WGS sequence"/>
</dbReference>
<evidence type="ECO:0000313" key="4">
    <source>
        <dbReference type="Proteomes" id="UP000215145"/>
    </source>
</evidence>
<proteinExistence type="predicted"/>
<feature type="region of interest" description="Disordered" evidence="1">
    <location>
        <begin position="126"/>
        <end position="175"/>
    </location>
</feature>
<dbReference type="AlphaFoldDB" id="A0A229NWW7"/>
<evidence type="ECO:0008006" key="5">
    <source>
        <dbReference type="Google" id="ProtNLM"/>
    </source>
</evidence>